<keyword evidence="3" id="KW-1185">Reference proteome</keyword>
<feature type="region of interest" description="Disordered" evidence="1">
    <location>
        <begin position="1"/>
        <end position="22"/>
    </location>
</feature>
<dbReference type="Proteomes" id="UP000267418">
    <property type="component" value="Unassembled WGS sequence"/>
</dbReference>
<dbReference type="Gene3D" id="1.10.720.30">
    <property type="entry name" value="SAP domain"/>
    <property type="match status" value="1"/>
</dbReference>
<dbReference type="InterPro" id="IPR018668">
    <property type="entry name" value="DNA-binding_VF530-like"/>
</dbReference>
<evidence type="ECO:0000313" key="3">
    <source>
        <dbReference type="Proteomes" id="UP000267418"/>
    </source>
</evidence>
<dbReference type="Pfam" id="PF09905">
    <property type="entry name" value="VF530"/>
    <property type="match status" value="1"/>
</dbReference>
<gene>
    <name evidence="2" type="ORF">EJP69_25425</name>
</gene>
<name>A0A3S0IAL0_9BURK</name>
<evidence type="ECO:0000313" key="2">
    <source>
        <dbReference type="EMBL" id="RTQ31393.1"/>
    </source>
</evidence>
<accession>A0A3S0IAL0</accession>
<comment type="caution">
    <text evidence="2">The sequence shown here is derived from an EMBL/GenBank/DDBJ whole genome shotgun (WGS) entry which is preliminary data.</text>
</comment>
<reference evidence="2 3" key="1">
    <citation type="submission" date="2018-12" db="EMBL/GenBank/DDBJ databases">
        <title>The genome of Variovorax gossypii DSM 100435.</title>
        <authorList>
            <person name="Gao J."/>
            <person name="Sun J."/>
        </authorList>
    </citation>
    <scope>NUCLEOTIDE SEQUENCE [LARGE SCALE GENOMIC DNA]</scope>
    <source>
        <strain evidence="2 3">DSM 100435</strain>
    </source>
</reference>
<organism evidence="2 3">
    <name type="scientific">Variovorax gossypii</name>
    <dbReference type="NCBI Taxonomy" id="1679495"/>
    <lineage>
        <taxon>Bacteria</taxon>
        <taxon>Pseudomonadati</taxon>
        <taxon>Pseudomonadota</taxon>
        <taxon>Betaproteobacteria</taxon>
        <taxon>Burkholderiales</taxon>
        <taxon>Comamonadaceae</taxon>
        <taxon>Variovorax</taxon>
    </lineage>
</organism>
<protein>
    <submittedName>
        <fullName evidence="2">DUF2132 domain-containing protein</fullName>
    </submittedName>
</protein>
<sequence>MTNDSPTPPPAPAARQAQPRNPLHGVTLEAIVTALAGHYGWPRLSELVPIRCFTHDPSVGSSLRFLRKTPWAREKVESLYLFMLREQRREQQQQQP</sequence>
<feature type="compositionally biased region" description="Pro residues" evidence="1">
    <location>
        <begin position="1"/>
        <end position="12"/>
    </location>
</feature>
<evidence type="ECO:0000256" key="1">
    <source>
        <dbReference type="SAM" id="MobiDB-lite"/>
    </source>
</evidence>
<dbReference type="EMBL" id="RXOE01000009">
    <property type="protein sequence ID" value="RTQ31393.1"/>
    <property type="molecule type" value="Genomic_DNA"/>
</dbReference>
<dbReference type="InterPro" id="IPR036361">
    <property type="entry name" value="SAP_dom_sf"/>
</dbReference>
<dbReference type="OrthoDB" id="9806870at2"/>
<dbReference type="RefSeq" id="WP_093204327.1">
    <property type="nucleotide sequence ID" value="NZ_RXOE01000009.1"/>
</dbReference>
<proteinExistence type="predicted"/>
<dbReference type="AlphaFoldDB" id="A0A3S0IAL0"/>
<dbReference type="GO" id="GO:0003677">
    <property type="term" value="F:DNA binding"/>
    <property type="evidence" value="ECO:0007669"/>
    <property type="project" value="InterPro"/>
</dbReference>